<dbReference type="EMBL" id="JBFXLU010000103">
    <property type="protein sequence ID" value="KAL2842053.1"/>
    <property type="molecule type" value="Genomic_DNA"/>
</dbReference>
<dbReference type="Pfam" id="PF13637">
    <property type="entry name" value="Ank_4"/>
    <property type="match status" value="1"/>
</dbReference>
<dbReference type="Gene3D" id="3.40.1090.10">
    <property type="entry name" value="Cytosolic phospholipase A2 catalytic domain"/>
    <property type="match status" value="1"/>
</dbReference>
<feature type="repeat" description="ANK" evidence="5">
    <location>
        <begin position="911"/>
        <end position="943"/>
    </location>
</feature>
<dbReference type="Pfam" id="PF01734">
    <property type="entry name" value="Patatin"/>
    <property type="match status" value="1"/>
</dbReference>
<evidence type="ECO:0000256" key="5">
    <source>
        <dbReference type="PROSITE-ProRule" id="PRU00023"/>
    </source>
</evidence>
<sequence length="1184" mass="132532">MKEIDDEGAQRAETKLEPWQVFDMIGGTSTGGILAIMLGRLRMSLDECEEAYISLSREIFTPRPRPSYIPFHRPTKILDLNGRFDAKVMENTVKAQIARKGFVVSVRENNTKPAIIRSYKHPQAAEALFNECKAWEAARATSAATTFFDPITIGKKGQRFINGGLLYNNPVRLVQQEANDIWPGRDSLLISIGTGEAPHRAFAGGILKVLHQLTKLATETEETANQFYLSHPEMVDAERYFRFNVTHGLAEVKLEEYQQTGKIADATESYLDTGEANRKFKRCVMRLLEIEDEVSLNVRLHERLEEMSAVDRLAVMEWFSPLDFAQRQKDLLVNHQPGTGLWLFDASEFQAWRQKPREDLWLHGIPGAGKSTLVSMVIDCLQAERDRSEVPDSTGISWIYCSSDTLTTGQALKDLTAALWRGLAAERSELSPSVVSIYNKNRFRGSRPGFNEIIKALNAEIKRLKQVYLLMDAVDECPESVRYQIVELLQGLARNNENVRVLCTTRPHLSFLFDDKVNLEIRATEKDMRLFLTAEMATYDPDFQRMVDRRHVGEGGEQETLREYISRTIVQRAENMFLLARLHLESLKGEVTVRGLRARLAEVPKGDIKKTYDLAMARIEQQSASRRETAFQILSWVLFSQRPLTVPELLHSLAVNPGDEAINAEGVLSNEESLIQYCAGLLTIDQGSRIIRIVHPTAIEYFDRVRPDGTKTEKEIRFPEAQHELATKCLTYLLFRVFSSGPCPADRAMETRIRDNSLVLYAAKHWGHHAQGNAIPATIEKLVLELLVSETENMACAVQAMFVPPVRQKPGWSQAYPKQVEGLWLAAYFGLTSIVELLVDTMGADLQNGHATAVQYILARTKVSGTGAAARVDFVNYKGETELHVAAAAGHVEVVRSLLESGANINARSMGGRTALMLAADNGNTAVVDLLLSRRADHSIEDDEGSLALDLAAWSGHNAIVQLLLMRMIGQPTLQHSWSRFNWALEEHLRRAVLRGRKQDMGNVQDLLQRMIPEMVSSHSDLTYSLALSTQALEAGLGWAAEEGRFQFVQVFVRYGVDVDSITNGGKAALHRAAQGGHGEVVQFLLECGADISLRDEYFNQTALNIAASHGYARIKEILIEHGADPIDAIDTRSRLTHADIYKQLQPEAAGNTSGILGTEKQLLDIEHHCQIDPGLKRSHMHWA</sequence>
<feature type="repeat" description="ANK" evidence="5">
    <location>
        <begin position="1065"/>
        <end position="1097"/>
    </location>
</feature>
<comment type="caution">
    <text evidence="6">Lacks conserved residue(s) required for the propagation of feature annotation.</text>
</comment>
<dbReference type="Proteomes" id="UP001610446">
    <property type="component" value="Unassembled WGS sequence"/>
</dbReference>
<dbReference type="Pfam" id="PF12796">
    <property type="entry name" value="Ank_2"/>
    <property type="match status" value="1"/>
</dbReference>
<dbReference type="Gene3D" id="3.40.50.300">
    <property type="entry name" value="P-loop containing nucleotide triphosphate hydrolases"/>
    <property type="match status" value="1"/>
</dbReference>
<evidence type="ECO:0000256" key="1">
    <source>
        <dbReference type="ARBA" id="ARBA00013278"/>
    </source>
</evidence>
<dbReference type="InterPro" id="IPR027417">
    <property type="entry name" value="P-loop_NTPase"/>
</dbReference>
<dbReference type="InterPro" id="IPR002641">
    <property type="entry name" value="PNPLA_dom"/>
</dbReference>
<evidence type="ECO:0000256" key="4">
    <source>
        <dbReference type="ARBA" id="ARBA00023422"/>
    </source>
</evidence>
<dbReference type="PANTHER" id="PTHR10039">
    <property type="entry name" value="AMELOGENIN"/>
    <property type="match status" value="1"/>
</dbReference>
<evidence type="ECO:0000259" key="7">
    <source>
        <dbReference type="PROSITE" id="PS51635"/>
    </source>
</evidence>
<comment type="caution">
    <text evidence="8">The sequence shown here is derived from an EMBL/GenBank/DDBJ whole genome shotgun (WGS) entry which is preliminary data.</text>
</comment>
<dbReference type="InterPro" id="IPR016035">
    <property type="entry name" value="Acyl_Trfase/lysoPLipase"/>
</dbReference>
<evidence type="ECO:0000313" key="9">
    <source>
        <dbReference type="Proteomes" id="UP001610446"/>
    </source>
</evidence>
<dbReference type="InterPro" id="IPR054471">
    <property type="entry name" value="GPIID_WHD"/>
</dbReference>
<dbReference type="EC" id="3.1.1.4" evidence="1"/>
<dbReference type="SUPFAM" id="SSF52540">
    <property type="entry name" value="P-loop containing nucleoside triphosphate hydrolases"/>
    <property type="match status" value="1"/>
</dbReference>
<dbReference type="InterPro" id="IPR036770">
    <property type="entry name" value="Ankyrin_rpt-contain_sf"/>
</dbReference>
<keyword evidence="5" id="KW-0040">ANK repeat</keyword>
<gene>
    <name evidence="8" type="ORF">BJY01DRAFT_249287</name>
</gene>
<evidence type="ECO:0000313" key="8">
    <source>
        <dbReference type="EMBL" id="KAL2842053.1"/>
    </source>
</evidence>
<dbReference type="PRINTS" id="PR01415">
    <property type="entry name" value="ANKYRIN"/>
</dbReference>
<proteinExistence type="predicted"/>
<dbReference type="PROSITE" id="PS50088">
    <property type="entry name" value="ANK_REPEAT"/>
    <property type="match status" value="4"/>
</dbReference>
<keyword evidence="3" id="KW-0443">Lipid metabolism</keyword>
<feature type="short sequence motif" description="GXSXG" evidence="6">
    <location>
        <begin position="27"/>
        <end position="31"/>
    </location>
</feature>
<evidence type="ECO:0000256" key="3">
    <source>
        <dbReference type="ARBA" id="ARBA00023098"/>
    </source>
</evidence>
<reference evidence="8 9" key="1">
    <citation type="submission" date="2024-07" db="EMBL/GenBank/DDBJ databases">
        <title>Section-level genome sequencing and comparative genomics of Aspergillus sections Usti and Cavernicolus.</title>
        <authorList>
            <consortium name="Lawrence Berkeley National Laboratory"/>
            <person name="Nybo J.L."/>
            <person name="Vesth T.C."/>
            <person name="Theobald S."/>
            <person name="Frisvad J.C."/>
            <person name="Larsen T.O."/>
            <person name="Kjaerboelling I."/>
            <person name="Rothschild-Mancinelli K."/>
            <person name="Lyhne E.K."/>
            <person name="Kogle M.E."/>
            <person name="Barry K."/>
            <person name="Clum A."/>
            <person name="Na H."/>
            <person name="Ledsgaard L."/>
            <person name="Lin J."/>
            <person name="Lipzen A."/>
            <person name="Kuo A."/>
            <person name="Riley R."/>
            <person name="Mondo S."/>
            <person name="Labutti K."/>
            <person name="Haridas S."/>
            <person name="Pangalinan J."/>
            <person name="Salamov A.A."/>
            <person name="Simmons B.A."/>
            <person name="Magnuson J.K."/>
            <person name="Chen J."/>
            <person name="Drula E."/>
            <person name="Henrissat B."/>
            <person name="Wiebenga A."/>
            <person name="Lubbers R.J."/>
            <person name="Gomes A.C."/>
            <person name="Makela M.R."/>
            <person name="Stajich J."/>
            <person name="Grigoriev I.V."/>
            <person name="Mortensen U.H."/>
            <person name="De Vries R.P."/>
            <person name="Baker S.E."/>
            <person name="Andersen M.R."/>
        </authorList>
    </citation>
    <scope>NUCLEOTIDE SEQUENCE [LARGE SCALE GENOMIC DNA]</scope>
    <source>
        <strain evidence="8 9">CBS 123904</strain>
    </source>
</reference>
<keyword evidence="2" id="KW-0677">Repeat</keyword>
<feature type="domain" description="PNPLA" evidence="7">
    <location>
        <begin position="1"/>
        <end position="175"/>
    </location>
</feature>
<dbReference type="PROSITE" id="PS50297">
    <property type="entry name" value="ANK_REP_REGION"/>
    <property type="match status" value="4"/>
</dbReference>
<dbReference type="PROSITE" id="PS51635">
    <property type="entry name" value="PNPLA"/>
    <property type="match status" value="1"/>
</dbReference>
<dbReference type="PANTHER" id="PTHR10039:SF15">
    <property type="entry name" value="NACHT DOMAIN-CONTAINING PROTEIN"/>
    <property type="match status" value="1"/>
</dbReference>
<protein>
    <recommendedName>
        <fullName evidence="1">phospholipase A2</fullName>
        <ecNumber evidence="1">3.1.1.4</ecNumber>
    </recommendedName>
</protein>
<dbReference type="SUPFAM" id="SSF52151">
    <property type="entry name" value="FabD/lysophospholipase-like"/>
    <property type="match status" value="1"/>
</dbReference>
<dbReference type="InterPro" id="IPR056884">
    <property type="entry name" value="NPHP3-like_N"/>
</dbReference>
<keyword evidence="9" id="KW-1185">Reference proteome</keyword>
<evidence type="ECO:0000256" key="2">
    <source>
        <dbReference type="ARBA" id="ARBA00022737"/>
    </source>
</evidence>
<comment type="catalytic activity">
    <reaction evidence="4">
        <text>a 1,2-diacyl-sn-glycero-3-phosphocholine + H2O = a 1-acyl-sn-glycero-3-phosphocholine + a fatty acid + H(+)</text>
        <dbReference type="Rhea" id="RHEA:15801"/>
        <dbReference type="ChEBI" id="CHEBI:15377"/>
        <dbReference type="ChEBI" id="CHEBI:15378"/>
        <dbReference type="ChEBI" id="CHEBI:28868"/>
        <dbReference type="ChEBI" id="CHEBI:57643"/>
        <dbReference type="ChEBI" id="CHEBI:58168"/>
        <dbReference type="EC" id="3.1.1.4"/>
    </reaction>
    <physiologicalReaction direction="left-to-right" evidence="4">
        <dbReference type="Rhea" id="RHEA:15802"/>
    </physiologicalReaction>
</comment>
<feature type="repeat" description="ANK" evidence="5">
    <location>
        <begin position="878"/>
        <end position="910"/>
    </location>
</feature>
<evidence type="ECO:0000256" key="6">
    <source>
        <dbReference type="PROSITE-ProRule" id="PRU01161"/>
    </source>
</evidence>
<name>A0ABR4JSV7_9EURO</name>
<organism evidence="8 9">
    <name type="scientific">Aspergillus pseudoustus</name>
    <dbReference type="NCBI Taxonomy" id="1810923"/>
    <lineage>
        <taxon>Eukaryota</taxon>
        <taxon>Fungi</taxon>
        <taxon>Dikarya</taxon>
        <taxon>Ascomycota</taxon>
        <taxon>Pezizomycotina</taxon>
        <taxon>Eurotiomycetes</taxon>
        <taxon>Eurotiomycetidae</taxon>
        <taxon>Eurotiales</taxon>
        <taxon>Aspergillaceae</taxon>
        <taxon>Aspergillus</taxon>
        <taxon>Aspergillus subgen. Nidulantes</taxon>
    </lineage>
</organism>
<dbReference type="Pfam" id="PF24883">
    <property type="entry name" value="NPHP3_N"/>
    <property type="match status" value="1"/>
</dbReference>
<dbReference type="SMART" id="SM00248">
    <property type="entry name" value="ANK"/>
    <property type="match status" value="7"/>
</dbReference>
<dbReference type="SUPFAM" id="SSF48403">
    <property type="entry name" value="Ankyrin repeat"/>
    <property type="match status" value="2"/>
</dbReference>
<dbReference type="Gene3D" id="1.25.40.20">
    <property type="entry name" value="Ankyrin repeat-containing domain"/>
    <property type="match status" value="2"/>
</dbReference>
<feature type="repeat" description="ANK" evidence="5">
    <location>
        <begin position="1099"/>
        <end position="1125"/>
    </location>
</feature>
<accession>A0ABR4JSV7</accession>
<dbReference type="Pfam" id="PF22939">
    <property type="entry name" value="WHD_GPIID"/>
    <property type="match status" value="1"/>
</dbReference>
<dbReference type="InterPro" id="IPR002110">
    <property type="entry name" value="Ankyrin_rpt"/>
</dbReference>